<dbReference type="Proteomes" id="UP000298277">
    <property type="component" value="Unassembled WGS sequence"/>
</dbReference>
<dbReference type="InterPro" id="IPR044528">
    <property type="entry name" value="POD-like_MBL-fold"/>
</dbReference>
<reference evidence="10" key="1">
    <citation type="journal article" date="2019" name="PLoS Negl. Trop. Dis.">
        <title>Revisiting the worldwide diversity of Leptospira species in the environment.</title>
        <authorList>
            <person name="Vincent A.T."/>
            <person name="Schiettekatte O."/>
            <person name="Bourhy P."/>
            <person name="Veyrier F.J."/>
            <person name="Picardeau M."/>
        </authorList>
    </citation>
    <scope>NUCLEOTIDE SEQUENCE [LARGE SCALE GENOMIC DNA]</scope>
    <source>
        <strain evidence="10">201800299</strain>
    </source>
</reference>
<dbReference type="PROSITE" id="PS50206">
    <property type="entry name" value="RHODANESE_3"/>
    <property type="match status" value="1"/>
</dbReference>
<evidence type="ECO:0000313" key="11">
    <source>
        <dbReference type="Proteomes" id="UP000298277"/>
    </source>
</evidence>
<evidence type="ECO:0000256" key="2">
    <source>
        <dbReference type="ARBA" id="ARBA00006759"/>
    </source>
</evidence>
<keyword evidence="11" id="KW-1185">Reference proteome</keyword>
<dbReference type="GO" id="GO:0070813">
    <property type="term" value="P:hydrogen sulfide metabolic process"/>
    <property type="evidence" value="ECO:0007669"/>
    <property type="project" value="TreeGrafter"/>
</dbReference>
<evidence type="ECO:0000256" key="3">
    <source>
        <dbReference type="ARBA" id="ARBA00022723"/>
    </source>
</evidence>
<organism evidence="10 11">
    <name type="scientific">Leptospira gomenensis</name>
    <dbReference type="NCBI Taxonomy" id="2484974"/>
    <lineage>
        <taxon>Bacteria</taxon>
        <taxon>Pseudomonadati</taxon>
        <taxon>Spirochaetota</taxon>
        <taxon>Spirochaetia</taxon>
        <taxon>Leptospirales</taxon>
        <taxon>Leptospiraceae</taxon>
        <taxon>Leptospira</taxon>
    </lineage>
</organism>
<evidence type="ECO:0000256" key="5">
    <source>
        <dbReference type="ARBA" id="ARBA00022964"/>
    </source>
</evidence>
<dbReference type="Gene3D" id="3.60.15.10">
    <property type="entry name" value="Ribonuclease Z/Hydroxyacylglutathione hydrolase-like"/>
    <property type="match status" value="1"/>
</dbReference>
<dbReference type="GO" id="GO:0016787">
    <property type="term" value="F:hydrolase activity"/>
    <property type="evidence" value="ECO:0007669"/>
    <property type="project" value="UniProtKB-KW"/>
</dbReference>
<dbReference type="RefSeq" id="WP_135595723.1">
    <property type="nucleotide sequence ID" value="NZ_RQEZ01000024.1"/>
</dbReference>
<keyword evidence="10" id="KW-0378">Hydrolase</keyword>
<keyword evidence="4" id="KW-0809">Transit peptide</keyword>
<keyword evidence="3" id="KW-0479">Metal-binding</keyword>
<keyword evidence="5" id="KW-0223">Dioxygenase</keyword>
<keyword evidence="6" id="KW-0007">Acetylation</keyword>
<dbReference type="GO" id="GO:0006749">
    <property type="term" value="P:glutathione metabolic process"/>
    <property type="evidence" value="ECO:0007669"/>
    <property type="project" value="InterPro"/>
</dbReference>
<dbReference type="Pfam" id="PF00581">
    <property type="entry name" value="Rhodanese"/>
    <property type="match status" value="1"/>
</dbReference>
<dbReference type="CDD" id="cd00158">
    <property type="entry name" value="RHOD"/>
    <property type="match status" value="1"/>
</dbReference>
<dbReference type="SUPFAM" id="SSF56281">
    <property type="entry name" value="Metallo-hydrolase/oxidoreductase"/>
    <property type="match status" value="1"/>
</dbReference>
<sequence length="348" mass="39067">MKGILFLQLFEATSSTYTYLIADRETKEAAIIDPVLETVERDLKFVRKLDLRLKYILETHIHADHISGAATIRGKTDAKTAISSLAKVDCADIQLTDEQKLPLGNKKITAMATPGHTKACMSFYFEGMVFTGDSLLIRGTGRTDFQEGSSEKLYESITQKLFRLPDETRVLPGHDYRGLIDSTIALEKKLNPRIGGNRSKEEFKKIMDNLCLSFPKKMDVAVPINLACGNLEAIRRMKPEMKSTIPVVSYDDVLANLGKIKIIDVRHPGEFHGRLGHIRTAKRFTLGLELTKFLRSGDPMEEIVFVCRSGKRSEQAVLESIRFGYKFTVSLAGGMVFWNSKSLPTEKE</sequence>
<accession>A0A5F1YGH0</accession>
<dbReference type="CDD" id="cd07724">
    <property type="entry name" value="POD-like_MBL-fold"/>
    <property type="match status" value="1"/>
</dbReference>
<dbReference type="Gene3D" id="3.40.250.10">
    <property type="entry name" value="Rhodanese-like domain"/>
    <property type="match status" value="1"/>
</dbReference>
<evidence type="ECO:0000259" key="9">
    <source>
        <dbReference type="PROSITE" id="PS50206"/>
    </source>
</evidence>
<comment type="similarity">
    <text evidence="2">Belongs to the metallo-beta-lactamase superfamily. Glyoxalase II family.</text>
</comment>
<evidence type="ECO:0000256" key="8">
    <source>
        <dbReference type="ARBA" id="ARBA00023004"/>
    </source>
</evidence>
<dbReference type="Pfam" id="PF00753">
    <property type="entry name" value="Lactamase_B"/>
    <property type="match status" value="1"/>
</dbReference>
<evidence type="ECO:0000256" key="4">
    <source>
        <dbReference type="ARBA" id="ARBA00022946"/>
    </source>
</evidence>
<keyword evidence="8" id="KW-0408">Iron</keyword>
<dbReference type="OrthoDB" id="9802248at2"/>
<dbReference type="PANTHER" id="PTHR43084">
    <property type="entry name" value="PERSULFIDE DIOXYGENASE ETHE1"/>
    <property type="match status" value="1"/>
</dbReference>
<dbReference type="PANTHER" id="PTHR43084:SF1">
    <property type="entry name" value="PERSULFIDE DIOXYGENASE ETHE1, MITOCHONDRIAL"/>
    <property type="match status" value="1"/>
</dbReference>
<evidence type="ECO:0000256" key="7">
    <source>
        <dbReference type="ARBA" id="ARBA00023002"/>
    </source>
</evidence>
<name>A0A5F1YGH0_9LEPT</name>
<dbReference type="InterPro" id="IPR001763">
    <property type="entry name" value="Rhodanese-like_dom"/>
</dbReference>
<gene>
    <name evidence="10" type="ORF">EHQ17_12745</name>
</gene>
<proteinExistence type="inferred from homology"/>
<protein>
    <submittedName>
        <fullName evidence="10">MBL fold metallo-hydrolase</fullName>
    </submittedName>
</protein>
<dbReference type="InterPro" id="IPR036873">
    <property type="entry name" value="Rhodanese-like_dom_sf"/>
</dbReference>
<dbReference type="InterPro" id="IPR036866">
    <property type="entry name" value="RibonucZ/Hydroxyglut_hydro"/>
</dbReference>
<dbReference type="InterPro" id="IPR001279">
    <property type="entry name" value="Metallo-B-lactamas"/>
</dbReference>
<dbReference type="SUPFAM" id="SSF52821">
    <property type="entry name" value="Rhodanese/Cell cycle control phosphatase"/>
    <property type="match status" value="1"/>
</dbReference>
<dbReference type="GO" id="GO:0050313">
    <property type="term" value="F:sulfur dioxygenase activity"/>
    <property type="evidence" value="ECO:0007669"/>
    <property type="project" value="InterPro"/>
</dbReference>
<dbReference type="GO" id="GO:0046872">
    <property type="term" value="F:metal ion binding"/>
    <property type="evidence" value="ECO:0007669"/>
    <property type="project" value="UniProtKB-KW"/>
</dbReference>
<dbReference type="EMBL" id="RQFA01000056">
    <property type="protein sequence ID" value="TGK32394.1"/>
    <property type="molecule type" value="Genomic_DNA"/>
</dbReference>
<dbReference type="AlphaFoldDB" id="A0A5F1YGH0"/>
<evidence type="ECO:0000256" key="6">
    <source>
        <dbReference type="ARBA" id="ARBA00022990"/>
    </source>
</evidence>
<dbReference type="FunFam" id="3.60.15.10:FF:000013">
    <property type="entry name" value="Persulfide dioxygenase ETHE1, mitochondrial"/>
    <property type="match status" value="1"/>
</dbReference>
<feature type="domain" description="Rhodanese" evidence="9">
    <location>
        <begin position="256"/>
        <end position="347"/>
    </location>
</feature>
<comment type="caution">
    <text evidence="10">The sequence shown here is derived from an EMBL/GenBank/DDBJ whole genome shotgun (WGS) entry which is preliminary data.</text>
</comment>
<comment type="cofactor">
    <cofactor evidence="1">
        <name>Fe(2+)</name>
        <dbReference type="ChEBI" id="CHEBI:29033"/>
    </cofactor>
</comment>
<evidence type="ECO:0000256" key="1">
    <source>
        <dbReference type="ARBA" id="ARBA00001954"/>
    </source>
</evidence>
<dbReference type="InterPro" id="IPR051682">
    <property type="entry name" value="Mito_Persulfide_Diox"/>
</dbReference>
<evidence type="ECO:0000313" key="10">
    <source>
        <dbReference type="EMBL" id="TGK32394.1"/>
    </source>
</evidence>
<dbReference type="SMART" id="SM00849">
    <property type="entry name" value="Lactamase_B"/>
    <property type="match status" value="1"/>
</dbReference>
<dbReference type="SMART" id="SM00450">
    <property type="entry name" value="RHOD"/>
    <property type="match status" value="1"/>
</dbReference>
<keyword evidence="7" id="KW-0560">Oxidoreductase</keyword>